<accession>A0A0B2W4F3</accession>
<protein>
    <submittedName>
        <fullName evidence="2">Uncharacterized protein</fullName>
    </submittedName>
</protein>
<gene>
    <name evidence="2" type="ORF">Tcan_11839</name>
</gene>
<dbReference type="EMBL" id="JPKZ01000231">
    <property type="protein sequence ID" value="KHN88462.1"/>
    <property type="molecule type" value="Genomic_DNA"/>
</dbReference>
<reference evidence="2 3" key="1">
    <citation type="submission" date="2014-11" db="EMBL/GenBank/DDBJ databases">
        <title>Genetic blueprint of the zoonotic pathogen Toxocara canis.</title>
        <authorList>
            <person name="Zhu X.-Q."/>
            <person name="Korhonen P.K."/>
            <person name="Cai H."/>
            <person name="Young N.D."/>
            <person name="Nejsum P."/>
            <person name="von Samson-Himmelstjerna G."/>
            <person name="Boag P.R."/>
            <person name="Tan P."/>
            <person name="Li Q."/>
            <person name="Min J."/>
            <person name="Yang Y."/>
            <person name="Wang X."/>
            <person name="Fang X."/>
            <person name="Hall R.S."/>
            <person name="Hofmann A."/>
            <person name="Sternberg P.W."/>
            <person name="Jex A.R."/>
            <person name="Gasser R.B."/>
        </authorList>
    </citation>
    <scope>NUCLEOTIDE SEQUENCE [LARGE SCALE GENOMIC DNA]</scope>
    <source>
        <strain evidence="2">PN_DK_2014</strain>
    </source>
</reference>
<keyword evidence="1" id="KW-0472">Membrane</keyword>
<feature type="transmembrane region" description="Helical" evidence="1">
    <location>
        <begin position="61"/>
        <end position="85"/>
    </location>
</feature>
<keyword evidence="3" id="KW-1185">Reference proteome</keyword>
<keyword evidence="1" id="KW-1133">Transmembrane helix</keyword>
<feature type="transmembrane region" description="Helical" evidence="1">
    <location>
        <begin position="169"/>
        <end position="191"/>
    </location>
</feature>
<feature type="transmembrane region" description="Helical" evidence="1">
    <location>
        <begin position="97"/>
        <end position="117"/>
    </location>
</feature>
<organism evidence="2 3">
    <name type="scientific">Toxocara canis</name>
    <name type="common">Canine roundworm</name>
    <dbReference type="NCBI Taxonomy" id="6265"/>
    <lineage>
        <taxon>Eukaryota</taxon>
        <taxon>Metazoa</taxon>
        <taxon>Ecdysozoa</taxon>
        <taxon>Nematoda</taxon>
        <taxon>Chromadorea</taxon>
        <taxon>Rhabditida</taxon>
        <taxon>Spirurina</taxon>
        <taxon>Ascaridomorpha</taxon>
        <taxon>Ascaridoidea</taxon>
        <taxon>Toxocaridae</taxon>
        <taxon>Toxocara</taxon>
    </lineage>
</organism>
<dbReference type="Proteomes" id="UP000031036">
    <property type="component" value="Unassembled WGS sequence"/>
</dbReference>
<comment type="caution">
    <text evidence="2">The sequence shown here is derived from an EMBL/GenBank/DDBJ whole genome shotgun (WGS) entry which is preliminary data.</text>
</comment>
<evidence type="ECO:0000313" key="2">
    <source>
        <dbReference type="EMBL" id="KHN88462.1"/>
    </source>
</evidence>
<evidence type="ECO:0000256" key="1">
    <source>
        <dbReference type="SAM" id="Phobius"/>
    </source>
</evidence>
<name>A0A0B2W4F3_TOXCA</name>
<dbReference type="AlphaFoldDB" id="A0A0B2W4F3"/>
<proteinExistence type="predicted"/>
<sequence>MSIESQQQPPPAYVDVHVVDRKPTKQGENKTTLQDKSSVTFHVPLPRSLHLHISGLVKFSFVALIFVVIIYLTFFASAFASQFFYHCCCDRHDVGQGALIIAMASFIRISFIVNFGIRSASDVVTILNLLLDVVILSSFIYVSAHLYGVSSFGRLRYESLQCAILTVSAFFAVTIYWIAVALALPFIFARIRLNMGSWIKKCYNAFDVEVRRHLITEEDIEGQANIKQ</sequence>
<evidence type="ECO:0000313" key="3">
    <source>
        <dbReference type="Proteomes" id="UP000031036"/>
    </source>
</evidence>
<feature type="transmembrane region" description="Helical" evidence="1">
    <location>
        <begin position="129"/>
        <end position="149"/>
    </location>
</feature>
<keyword evidence="1" id="KW-0812">Transmembrane</keyword>